<keyword evidence="1" id="KW-0472">Membrane</keyword>
<evidence type="ECO:0000313" key="2">
    <source>
        <dbReference type="EMBL" id="KKR14761.1"/>
    </source>
</evidence>
<dbReference type="Pfam" id="PF18895">
    <property type="entry name" value="T4SS_pilin"/>
    <property type="match status" value="1"/>
</dbReference>
<evidence type="ECO:0000256" key="1">
    <source>
        <dbReference type="SAM" id="Phobius"/>
    </source>
</evidence>
<dbReference type="Proteomes" id="UP000034048">
    <property type="component" value="Unassembled WGS sequence"/>
</dbReference>
<sequence>MGCCEWLVEFFPSSGGLGMTPTTQEFGAKTMKQKECDDKKSELEIQYPNTLGGTNTIVINLKKGYSAVSGKCEKNKVVTPPTRPTTPKKGVAAWDIDPLTNPIKTINVSVIIGRVVRAILLIIGSIALLMFIYGGFMWMTAAGNDTKIGKAKNVLVWATLGLIVIAAAYLLVKYVMEAVGAI</sequence>
<keyword evidence="1" id="KW-1133">Transmembrane helix</keyword>
<proteinExistence type="predicted"/>
<keyword evidence="1" id="KW-0812">Transmembrane</keyword>
<gene>
    <name evidence="2" type="ORF">UT42_C0019G0002</name>
</gene>
<dbReference type="AlphaFoldDB" id="A0A0G0NPQ5"/>
<protein>
    <submittedName>
        <fullName evidence="2">Uncharacterized protein</fullName>
    </submittedName>
</protein>
<feature type="transmembrane region" description="Helical" evidence="1">
    <location>
        <begin position="154"/>
        <end position="172"/>
    </location>
</feature>
<reference evidence="2 3" key="1">
    <citation type="journal article" date="2015" name="Nature">
        <title>rRNA introns, odd ribosomes, and small enigmatic genomes across a large radiation of phyla.</title>
        <authorList>
            <person name="Brown C.T."/>
            <person name="Hug L.A."/>
            <person name="Thomas B.C."/>
            <person name="Sharon I."/>
            <person name="Castelle C.J."/>
            <person name="Singh A."/>
            <person name="Wilkins M.J."/>
            <person name="Williams K.H."/>
            <person name="Banfield J.F."/>
        </authorList>
    </citation>
    <scope>NUCLEOTIDE SEQUENCE [LARGE SCALE GENOMIC DNA]</scope>
</reference>
<dbReference type="EMBL" id="LBWS01000019">
    <property type="protein sequence ID" value="KKR14761.1"/>
    <property type="molecule type" value="Genomic_DNA"/>
</dbReference>
<name>A0A0G0NPQ5_9BACT</name>
<accession>A0A0G0NPQ5</accession>
<evidence type="ECO:0000313" key="3">
    <source>
        <dbReference type="Proteomes" id="UP000034048"/>
    </source>
</evidence>
<dbReference type="InterPro" id="IPR043993">
    <property type="entry name" value="T4SS_pilin"/>
</dbReference>
<comment type="caution">
    <text evidence="2">The sequence shown here is derived from an EMBL/GenBank/DDBJ whole genome shotgun (WGS) entry which is preliminary data.</text>
</comment>
<feature type="transmembrane region" description="Helical" evidence="1">
    <location>
        <begin position="118"/>
        <end position="142"/>
    </location>
</feature>
<organism evidence="2 3">
    <name type="scientific">Candidatus Falkowbacteria bacterium GW2011_GWA2_39_24</name>
    <dbReference type="NCBI Taxonomy" id="1618634"/>
    <lineage>
        <taxon>Bacteria</taxon>
        <taxon>Candidatus Falkowiibacteriota</taxon>
    </lineage>
</organism>